<dbReference type="RefSeq" id="XP_004933443.1">
    <property type="nucleotide sequence ID" value="XM_004933386.5"/>
</dbReference>
<dbReference type="Proteomes" id="UP000005204">
    <property type="component" value="Unassembled WGS sequence"/>
</dbReference>
<feature type="compositionally biased region" description="Polar residues" evidence="1">
    <location>
        <begin position="400"/>
        <end position="434"/>
    </location>
</feature>
<feature type="region of interest" description="Disordered" evidence="1">
    <location>
        <begin position="207"/>
        <end position="465"/>
    </location>
</feature>
<feature type="compositionally biased region" description="Basic and acidic residues" evidence="1">
    <location>
        <begin position="264"/>
        <end position="281"/>
    </location>
</feature>
<dbReference type="InterPro" id="IPR032150">
    <property type="entry name" value="DUF4820"/>
</dbReference>
<dbReference type="Pfam" id="PF16091">
    <property type="entry name" value="DUF4820"/>
    <property type="match status" value="1"/>
</dbReference>
<feature type="region of interest" description="Disordered" evidence="1">
    <location>
        <begin position="500"/>
        <end position="542"/>
    </location>
</feature>
<feature type="compositionally biased region" description="Polar residues" evidence="1">
    <location>
        <begin position="282"/>
        <end position="300"/>
    </location>
</feature>
<dbReference type="RefSeq" id="XP_012552006.1">
    <property type="nucleotide sequence ID" value="XM_012696552.4"/>
</dbReference>
<dbReference type="OrthoDB" id="7398970at2759"/>
<evidence type="ECO:0000313" key="2">
    <source>
        <dbReference type="EnsemblMetazoa" id="XP_012552006.1"/>
    </source>
</evidence>
<evidence type="ECO:0000313" key="3">
    <source>
        <dbReference type="Proteomes" id="UP000005204"/>
    </source>
</evidence>
<feature type="compositionally biased region" description="Basic and acidic residues" evidence="1">
    <location>
        <begin position="521"/>
        <end position="532"/>
    </location>
</feature>
<dbReference type="RefSeq" id="XP_004933444.1">
    <property type="nucleotide sequence ID" value="XM_004933387.5"/>
</dbReference>
<feature type="compositionally biased region" description="Polar residues" evidence="1">
    <location>
        <begin position="254"/>
        <end position="263"/>
    </location>
</feature>
<sequence length="542" mass="61252">MDLIKEMLQTLAEHAVSYRAGQTTLRYFDRALWVVEKCARWAVPPPLDQDERPQPELIRPLPWVFFLMMLIALRITRETISLANLIMGKPPLRSADVVMYIQSKRRYLRTLKYQGNRMMRARTSTASQPRDTWYSGIRSMFEFTMCFRRHSLSYNNNPGNASSNDEVLVVKRSKHAREDSNPAAATSVESTMERLIEKMMVDLNAESDEDSGYTLTNATSPSAESDRDTICCNETTQNKSDGDGQNSEEIKFTPSENKSSTPEKANEAQDVKAADDKKQMSAEKTNNTSQANTKSTQQTVVKDKNNEKTNVTAESKLNSKNNSDVPKTVTPKGKEQTKPDDDKRQAEKKPEKDLKENEKFNTESDKPENSVNDSPRSMDNEFKQEPTKTVAKEKEPTKIPTKNQTKIDDQTNSSTKNNEQTTMPTKSISTQEQTKTSKKGKGIYKNTSTDSFGIQEEDKVKSPEEEALSAFVYPETSTSIQESLNFLQYEKGQNRTYRITKTEKIVNGRTAKSAASKKKGGQNERRDSDVHASRVTPESTSL</sequence>
<name>A0A8R2GDA7_BOMMO</name>
<accession>A0A8R2GDA7</accession>
<feature type="compositionally biased region" description="Basic and acidic residues" evidence="1">
    <location>
        <begin position="332"/>
        <end position="368"/>
    </location>
</feature>
<dbReference type="EnsemblMetazoa" id="XM_004933386.4">
    <property type="protein sequence ID" value="XP_004933443.1"/>
    <property type="gene ID" value="LOC101738152"/>
</dbReference>
<reference evidence="2" key="2">
    <citation type="submission" date="2022-06" db="UniProtKB">
        <authorList>
            <consortium name="EnsemblMetazoa"/>
        </authorList>
    </citation>
    <scope>IDENTIFICATION</scope>
    <source>
        <strain evidence="2">p50T (Dazao)</strain>
    </source>
</reference>
<organism evidence="2 3">
    <name type="scientific">Bombyx mori</name>
    <name type="common">Silk moth</name>
    <dbReference type="NCBI Taxonomy" id="7091"/>
    <lineage>
        <taxon>Eukaryota</taxon>
        <taxon>Metazoa</taxon>
        <taxon>Ecdysozoa</taxon>
        <taxon>Arthropoda</taxon>
        <taxon>Hexapoda</taxon>
        <taxon>Insecta</taxon>
        <taxon>Pterygota</taxon>
        <taxon>Neoptera</taxon>
        <taxon>Endopterygota</taxon>
        <taxon>Lepidoptera</taxon>
        <taxon>Glossata</taxon>
        <taxon>Ditrysia</taxon>
        <taxon>Bombycoidea</taxon>
        <taxon>Bombycidae</taxon>
        <taxon>Bombycinae</taxon>
        <taxon>Bombyx</taxon>
    </lineage>
</organism>
<dbReference type="CTD" id="37164"/>
<dbReference type="EnsemblMetazoa" id="XM_012696552.3">
    <property type="protein sequence ID" value="XP_012552006.1"/>
    <property type="gene ID" value="LOC101738152"/>
</dbReference>
<feature type="compositionally biased region" description="Polar residues" evidence="1">
    <location>
        <begin position="213"/>
        <end position="223"/>
    </location>
</feature>
<keyword evidence="3" id="KW-1185">Reference proteome</keyword>
<protein>
    <submittedName>
        <fullName evidence="2">Uncharacterized protein</fullName>
    </submittedName>
</protein>
<dbReference type="KEGG" id="bmor:101738152"/>
<dbReference type="AlphaFoldDB" id="A0A8R2GDA7"/>
<feature type="compositionally biased region" description="Polar residues" evidence="1">
    <location>
        <begin position="308"/>
        <end position="325"/>
    </location>
</feature>
<evidence type="ECO:0000256" key="1">
    <source>
        <dbReference type="SAM" id="MobiDB-lite"/>
    </source>
</evidence>
<dbReference type="EnsemblMetazoa" id="XM_004933387.4">
    <property type="protein sequence ID" value="XP_004933444.1"/>
    <property type="gene ID" value="LOC101738152"/>
</dbReference>
<reference evidence="3" key="1">
    <citation type="journal article" date="2008" name="Insect Biochem. Mol. Biol.">
        <title>The genome of a lepidopteran model insect, the silkworm Bombyx mori.</title>
        <authorList>
            <consortium name="International Silkworm Genome Consortium"/>
        </authorList>
    </citation>
    <scope>NUCLEOTIDE SEQUENCE [LARGE SCALE GENOMIC DNA]</scope>
    <source>
        <strain evidence="3">p50T</strain>
    </source>
</reference>
<feature type="compositionally biased region" description="Basic and acidic residues" evidence="1">
    <location>
        <begin position="376"/>
        <end position="397"/>
    </location>
</feature>
<feature type="compositionally biased region" description="Polar residues" evidence="1">
    <location>
        <begin position="232"/>
        <end position="247"/>
    </location>
</feature>
<proteinExistence type="predicted"/>
<dbReference type="GeneID" id="101738152"/>